<dbReference type="Proteomes" id="UP001497382">
    <property type="component" value="Unassembled WGS sequence"/>
</dbReference>
<accession>A0AAV2AI28</accession>
<proteinExistence type="predicted"/>
<comment type="caution">
    <text evidence="1">The sequence shown here is derived from an EMBL/GenBank/DDBJ whole genome shotgun (WGS) entry which is preliminary data.</text>
</comment>
<dbReference type="AlphaFoldDB" id="A0AAV2AI28"/>
<keyword evidence="2" id="KW-1185">Reference proteome</keyword>
<evidence type="ECO:0000313" key="2">
    <source>
        <dbReference type="Proteomes" id="UP001497382"/>
    </source>
</evidence>
<name>A0AAV2AI28_9ARAC</name>
<gene>
    <name evidence="1" type="ORF">LARSCL_LOCUS12733</name>
</gene>
<sequence length="37" mass="4211">MKDLVLYYRGCRFKQFPNPFGGKLSVISVVTLEAVFS</sequence>
<organism evidence="1 2">
    <name type="scientific">Larinioides sclopetarius</name>
    <dbReference type="NCBI Taxonomy" id="280406"/>
    <lineage>
        <taxon>Eukaryota</taxon>
        <taxon>Metazoa</taxon>
        <taxon>Ecdysozoa</taxon>
        <taxon>Arthropoda</taxon>
        <taxon>Chelicerata</taxon>
        <taxon>Arachnida</taxon>
        <taxon>Araneae</taxon>
        <taxon>Araneomorphae</taxon>
        <taxon>Entelegynae</taxon>
        <taxon>Araneoidea</taxon>
        <taxon>Araneidae</taxon>
        <taxon>Larinioides</taxon>
    </lineage>
</organism>
<evidence type="ECO:0000313" key="1">
    <source>
        <dbReference type="EMBL" id="CAL1283645.1"/>
    </source>
</evidence>
<protein>
    <submittedName>
        <fullName evidence="1">Uncharacterized protein</fullName>
    </submittedName>
</protein>
<reference evidence="1 2" key="1">
    <citation type="submission" date="2024-04" db="EMBL/GenBank/DDBJ databases">
        <authorList>
            <person name="Rising A."/>
            <person name="Reimegard J."/>
            <person name="Sonavane S."/>
            <person name="Akerstrom W."/>
            <person name="Nylinder S."/>
            <person name="Hedman E."/>
            <person name="Kallberg Y."/>
        </authorList>
    </citation>
    <scope>NUCLEOTIDE SEQUENCE [LARGE SCALE GENOMIC DNA]</scope>
</reference>
<dbReference type="EMBL" id="CAXIEN010000170">
    <property type="protein sequence ID" value="CAL1283645.1"/>
    <property type="molecule type" value="Genomic_DNA"/>
</dbReference>